<dbReference type="AlphaFoldDB" id="A0A7C4MN98"/>
<dbReference type="GO" id="GO:0004672">
    <property type="term" value="F:protein kinase activity"/>
    <property type="evidence" value="ECO:0007669"/>
    <property type="project" value="TreeGrafter"/>
</dbReference>
<dbReference type="EMBL" id="DSUH01000217">
    <property type="protein sequence ID" value="HGU33023.1"/>
    <property type="molecule type" value="Genomic_DNA"/>
</dbReference>
<keyword evidence="2" id="KW-0808">Transferase</keyword>
<proteinExistence type="predicted"/>
<feature type="domain" description="PrkA AAA" evidence="1">
    <location>
        <begin position="25"/>
        <end position="477"/>
    </location>
</feature>
<protein>
    <submittedName>
        <fullName evidence="2">Serine protein kinase PrkA</fullName>
    </submittedName>
</protein>
<sequence>METIRKAFRHLEDSMQRHDRMRCVISYESFIARLVENPDLILRNVFQVFHDMIHAYVGDGEDEYPDDPESIRFVHYDCTRLFVEGTDHPFFADRLFANRLIHQVEALRRGAQQNKIYIFDGPPGCGKSTFLNNLLMKFEQFANTDEGMRYETLWRLDRRAIGGAGNGDIHPFVNRILHLMQEAPNGRMPFDFKTQTNDLEDPSGKLPPDIHLMDEPPVALEEAIEVPCPSHDHPILILPKEFRRAFFDELFENDEFKYRLYTEKEYDWVFRETACTICQSLYEALLEKLGSPLKVFGMVFARPYRFSRRMGEGISVFNPGDKPMRQTILTNPILQSRINAILRDSNRVRYLYSQYARTNNGIYALMDIKGHNVERLIELHNIISEEVHKVEDIEENVHSLFLALMNPEDRKNIEDIQSFSDRIESVNIPYVLDLKTEVAIYRNIFGKHIDASFLPRVLHNFARVIISTRLKTRSEALMEWIENPQRYSSYCDENLMLLKMEIYAGHIPNWLTDEDRKRFTAKRRRRIIAESESEGNQGLSGRDSIKIFNEFYSFAAREGRLINMAALSHFFTRIRPDLLRSIPAGFLESLQRLYNYTVLQEVKEALYDYNEEAISRNIQNYLFAVNFEIGAIERCRFTGDRLEITEDYLVSQENVLIGEGATPEKRNRFRSDVQKEYAAKTLTVEMMQEGKAITETKLYKDLYERAVYNLKEKALDPLLKSEAFRMAIKDFGTTAFNNYDARIKADVQSVIENLGRKFQYSQLGAKEVCMYVIDNDIARKFSAS</sequence>
<gene>
    <name evidence="2" type="ORF">ENS29_09235</name>
</gene>
<dbReference type="InterPro" id="IPR013153">
    <property type="entry name" value="Prk_AAA"/>
</dbReference>
<evidence type="ECO:0000259" key="1">
    <source>
        <dbReference type="SMART" id="SM00763"/>
    </source>
</evidence>
<organism evidence="2">
    <name type="scientific">Desulfatirhabdium butyrativorans</name>
    <dbReference type="NCBI Taxonomy" id="340467"/>
    <lineage>
        <taxon>Bacteria</taxon>
        <taxon>Pseudomonadati</taxon>
        <taxon>Thermodesulfobacteriota</taxon>
        <taxon>Desulfobacteria</taxon>
        <taxon>Desulfobacterales</taxon>
        <taxon>Desulfatirhabdiaceae</taxon>
        <taxon>Desulfatirhabdium</taxon>
    </lineage>
</organism>
<dbReference type="Pfam" id="PF08298">
    <property type="entry name" value="AAA_PrkA"/>
    <property type="match status" value="1"/>
</dbReference>
<accession>A0A7C4MN98</accession>
<dbReference type="PANTHER" id="PTHR30267:SF2">
    <property type="entry name" value="PROTEIN PRKA"/>
    <property type="match status" value="1"/>
</dbReference>
<comment type="caution">
    <text evidence="2">The sequence shown here is derived from an EMBL/GenBank/DDBJ whole genome shotgun (WGS) entry which is preliminary data.</text>
</comment>
<name>A0A7C4MN98_9BACT</name>
<reference evidence="2" key="1">
    <citation type="journal article" date="2020" name="mSystems">
        <title>Genome- and Community-Level Interaction Insights into Carbon Utilization and Element Cycling Functions of Hydrothermarchaeota in Hydrothermal Sediment.</title>
        <authorList>
            <person name="Zhou Z."/>
            <person name="Liu Y."/>
            <person name="Xu W."/>
            <person name="Pan J."/>
            <person name="Luo Z.H."/>
            <person name="Li M."/>
        </authorList>
    </citation>
    <scope>NUCLEOTIDE SEQUENCE [LARGE SCALE GENOMIC DNA]</scope>
    <source>
        <strain evidence="2">SpSt-477</strain>
    </source>
</reference>
<dbReference type="PANTHER" id="PTHR30267">
    <property type="entry name" value="PROTEIN KINASE PRKA"/>
    <property type="match status" value="1"/>
</dbReference>
<dbReference type="SMART" id="SM00763">
    <property type="entry name" value="AAA_PrkA"/>
    <property type="match status" value="1"/>
</dbReference>
<dbReference type="Pfam" id="PF06798">
    <property type="entry name" value="PrkA"/>
    <property type="match status" value="1"/>
</dbReference>
<evidence type="ECO:0000313" key="2">
    <source>
        <dbReference type="EMBL" id="HGU33023.1"/>
    </source>
</evidence>
<keyword evidence="2" id="KW-0418">Kinase</keyword>
<dbReference type="InterPro" id="IPR010650">
    <property type="entry name" value="PrkA_C"/>
</dbReference>
<dbReference type="SUPFAM" id="SSF52540">
    <property type="entry name" value="P-loop containing nucleoside triphosphate hydrolases"/>
    <property type="match status" value="1"/>
</dbReference>
<dbReference type="InterPro" id="IPR027417">
    <property type="entry name" value="P-loop_NTPase"/>
</dbReference>